<dbReference type="GO" id="GO:0016020">
    <property type="term" value="C:membrane"/>
    <property type="evidence" value="ECO:0007669"/>
    <property type="project" value="TreeGrafter"/>
</dbReference>
<dbReference type="Proteomes" id="UP001218218">
    <property type="component" value="Unassembled WGS sequence"/>
</dbReference>
<protein>
    <submittedName>
        <fullName evidence="9">P-loop containing nucleoside triphosphate hydrolase protein</fullName>
    </submittedName>
</protein>
<keyword evidence="2" id="KW-0812">Transmembrane</keyword>
<dbReference type="EMBL" id="JARIHO010000002">
    <property type="protein sequence ID" value="KAJ7367315.1"/>
    <property type="molecule type" value="Genomic_DNA"/>
</dbReference>
<sequence>MAITFTSLLLWVVRIVNDFEVQGNSLERLLAYIKIEHEKPATEEGNPPAYWPASGDLQVEGLCVRYSEDGPKVLHDILFHIKSGERVGIVGRTSSGKSSLTLSLLICIPTQGSVKYNGLDTAELNLDSLRSSITIIPQVPELLSGSLQANLDPFGQYNDVELNYALCAAGLFALQDKMDEGRITLDSTISTGGTNLSVGQRQIFALTRAIVRKSKILILDEVTSAIDYKTNSIIQNSLRQELRGDVSLITVAHRLQTIMDADKIMVLNAGRIVEFDSPKELLEIEDGKLRALVEESGD</sequence>
<dbReference type="InterPro" id="IPR003439">
    <property type="entry name" value="ABC_transporter-like_ATP-bd"/>
</dbReference>
<feature type="signal peptide" evidence="7">
    <location>
        <begin position="1"/>
        <end position="18"/>
    </location>
</feature>
<keyword evidence="1" id="KW-0813">Transport</keyword>
<dbReference type="Pfam" id="PF00005">
    <property type="entry name" value="ABC_tran"/>
    <property type="match status" value="1"/>
</dbReference>
<keyword evidence="5" id="KW-1133">Transmembrane helix</keyword>
<dbReference type="SMART" id="SM00382">
    <property type="entry name" value="AAA"/>
    <property type="match status" value="1"/>
</dbReference>
<evidence type="ECO:0000256" key="4">
    <source>
        <dbReference type="ARBA" id="ARBA00022840"/>
    </source>
</evidence>
<dbReference type="AlphaFoldDB" id="A0AAD7ATT3"/>
<dbReference type="CDD" id="cd03244">
    <property type="entry name" value="ABCC_MRP_domain2"/>
    <property type="match status" value="1"/>
</dbReference>
<keyword evidence="9" id="KW-0378">Hydrolase</keyword>
<dbReference type="Gene3D" id="3.40.50.300">
    <property type="entry name" value="P-loop containing nucleotide triphosphate hydrolases"/>
    <property type="match status" value="1"/>
</dbReference>
<evidence type="ECO:0000256" key="7">
    <source>
        <dbReference type="SAM" id="SignalP"/>
    </source>
</evidence>
<dbReference type="PROSITE" id="PS50893">
    <property type="entry name" value="ABC_TRANSPORTER_2"/>
    <property type="match status" value="1"/>
</dbReference>
<feature type="chain" id="PRO_5042259619" evidence="7">
    <location>
        <begin position="19"/>
        <end position="298"/>
    </location>
</feature>
<accession>A0AAD7ATT3</accession>
<evidence type="ECO:0000256" key="1">
    <source>
        <dbReference type="ARBA" id="ARBA00022448"/>
    </source>
</evidence>
<evidence type="ECO:0000313" key="10">
    <source>
        <dbReference type="Proteomes" id="UP001218218"/>
    </source>
</evidence>
<comment type="caution">
    <text evidence="9">The sequence shown here is derived from an EMBL/GenBank/DDBJ whole genome shotgun (WGS) entry which is preliminary data.</text>
</comment>
<reference evidence="9" key="1">
    <citation type="submission" date="2023-03" db="EMBL/GenBank/DDBJ databases">
        <title>Massive genome expansion in bonnet fungi (Mycena s.s.) driven by repeated elements and novel gene families across ecological guilds.</title>
        <authorList>
            <consortium name="Lawrence Berkeley National Laboratory"/>
            <person name="Harder C.B."/>
            <person name="Miyauchi S."/>
            <person name="Viragh M."/>
            <person name="Kuo A."/>
            <person name="Thoen E."/>
            <person name="Andreopoulos B."/>
            <person name="Lu D."/>
            <person name="Skrede I."/>
            <person name="Drula E."/>
            <person name="Henrissat B."/>
            <person name="Morin E."/>
            <person name="Kohler A."/>
            <person name="Barry K."/>
            <person name="LaButti K."/>
            <person name="Morin E."/>
            <person name="Salamov A."/>
            <person name="Lipzen A."/>
            <person name="Mereny Z."/>
            <person name="Hegedus B."/>
            <person name="Baldrian P."/>
            <person name="Stursova M."/>
            <person name="Weitz H."/>
            <person name="Taylor A."/>
            <person name="Grigoriev I.V."/>
            <person name="Nagy L.G."/>
            <person name="Martin F."/>
            <person name="Kauserud H."/>
        </authorList>
    </citation>
    <scope>NUCLEOTIDE SEQUENCE</scope>
    <source>
        <strain evidence="9">CBHHK002</strain>
    </source>
</reference>
<keyword evidence="4" id="KW-0067">ATP-binding</keyword>
<keyword evidence="10" id="KW-1185">Reference proteome</keyword>
<evidence type="ECO:0000256" key="5">
    <source>
        <dbReference type="ARBA" id="ARBA00022989"/>
    </source>
</evidence>
<dbReference type="GO" id="GO:0016887">
    <property type="term" value="F:ATP hydrolysis activity"/>
    <property type="evidence" value="ECO:0007669"/>
    <property type="project" value="InterPro"/>
</dbReference>
<dbReference type="InterPro" id="IPR050173">
    <property type="entry name" value="ABC_transporter_C-like"/>
</dbReference>
<proteinExistence type="predicted"/>
<dbReference type="InterPro" id="IPR027417">
    <property type="entry name" value="P-loop_NTPase"/>
</dbReference>
<gene>
    <name evidence="9" type="ORF">DFH08DRAFT_1005805</name>
</gene>
<name>A0AAD7ATT3_9AGAR</name>
<dbReference type="FunFam" id="3.40.50.300:FF:000630">
    <property type="entry name" value="ATP-binding cassette (ABC) transporter, putative"/>
    <property type="match status" value="1"/>
</dbReference>
<evidence type="ECO:0000256" key="2">
    <source>
        <dbReference type="ARBA" id="ARBA00022692"/>
    </source>
</evidence>
<evidence type="ECO:0000256" key="6">
    <source>
        <dbReference type="ARBA" id="ARBA00023136"/>
    </source>
</evidence>
<dbReference type="PANTHER" id="PTHR24223">
    <property type="entry name" value="ATP-BINDING CASSETTE SUB-FAMILY C"/>
    <property type="match status" value="1"/>
</dbReference>
<feature type="domain" description="ABC transporter" evidence="8">
    <location>
        <begin position="57"/>
        <end position="294"/>
    </location>
</feature>
<evidence type="ECO:0000256" key="3">
    <source>
        <dbReference type="ARBA" id="ARBA00022741"/>
    </source>
</evidence>
<dbReference type="InterPro" id="IPR003593">
    <property type="entry name" value="AAA+_ATPase"/>
</dbReference>
<dbReference type="SUPFAM" id="SSF52540">
    <property type="entry name" value="P-loop containing nucleoside triphosphate hydrolases"/>
    <property type="match status" value="1"/>
</dbReference>
<keyword evidence="6" id="KW-0472">Membrane</keyword>
<keyword evidence="3" id="KW-0547">Nucleotide-binding</keyword>
<organism evidence="9 10">
    <name type="scientific">Mycena albidolilacea</name>
    <dbReference type="NCBI Taxonomy" id="1033008"/>
    <lineage>
        <taxon>Eukaryota</taxon>
        <taxon>Fungi</taxon>
        <taxon>Dikarya</taxon>
        <taxon>Basidiomycota</taxon>
        <taxon>Agaricomycotina</taxon>
        <taxon>Agaricomycetes</taxon>
        <taxon>Agaricomycetidae</taxon>
        <taxon>Agaricales</taxon>
        <taxon>Marasmiineae</taxon>
        <taxon>Mycenaceae</taxon>
        <taxon>Mycena</taxon>
    </lineage>
</organism>
<evidence type="ECO:0000259" key="8">
    <source>
        <dbReference type="PROSITE" id="PS50893"/>
    </source>
</evidence>
<dbReference type="GO" id="GO:0042626">
    <property type="term" value="F:ATPase-coupled transmembrane transporter activity"/>
    <property type="evidence" value="ECO:0007669"/>
    <property type="project" value="TreeGrafter"/>
</dbReference>
<evidence type="ECO:0000313" key="9">
    <source>
        <dbReference type="EMBL" id="KAJ7367315.1"/>
    </source>
</evidence>
<dbReference type="PANTHER" id="PTHR24223:SF356">
    <property type="entry name" value="ATP-BINDING CASSETTE TRANSPORTER ABC4"/>
    <property type="match status" value="1"/>
</dbReference>
<dbReference type="GO" id="GO:0005524">
    <property type="term" value="F:ATP binding"/>
    <property type="evidence" value="ECO:0007669"/>
    <property type="project" value="UniProtKB-KW"/>
</dbReference>
<keyword evidence="7" id="KW-0732">Signal</keyword>